<protein>
    <submittedName>
        <fullName evidence="2">Uncharacterized protein</fullName>
    </submittedName>
</protein>
<evidence type="ECO:0000256" key="1">
    <source>
        <dbReference type="SAM" id="MobiDB-lite"/>
    </source>
</evidence>
<dbReference type="EMBL" id="CAJNOR010000332">
    <property type="protein sequence ID" value="CAF0882517.1"/>
    <property type="molecule type" value="Genomic_DNA"/>
</dbReference>
<dbReference type="AlphaFoldDB" id="A0A813YDE9"/>
<evidence type="ECO:0000313" key="3">
    <source>
        <dbReference type="Proteomes" id="UP000663828"/>
    </source>
</evidence>
<keyword evidence="3" id="KW-1185">Reference proteome</keyword>
<comment type="caution">
    <text evidence="2">The sequence shown here is derived from an EMBL/GenBank/DDBJ whole genome shotgun (WGS) entry which is preliminary data.</text>
</comment>
<gene>
    <name evidence="2" type="ORF">XAT740_LOCUS7078</name>
</gene>
<accession>A0A813YDE9</accession>
<feature type="compositionally biased region" description="Low complexity" evidence="1">
    <location>
        <begin position="84"/>
        <end position="102"/>
    </location>
</feature>
<proteinExistence type="predicted"/>
<feature type="region of interest" description="Disordered" evidence="1">
    <location>
        <begin position="37"/>
        <end position="102"/>
    </location>
</feature>
<reference evidence="2" key="1">
    <citation type="submission" date="2021-02" db="EMBL/GenBank/DDBJ databases">
        <authorList>
            <person name="Nowell W R."/>
        </authorList>
    </citation>
    <scope>NUCLEOTIDE SEQUENCE</scope>
</reference>
<sequence>MVKYKSYTDVKRNIAEYKMRTSYAGLVPINRLTSNLDSVHSSRQTTRREQTLKKSKSVEVVPQPPPEQNVQTDATSEKQVHVETQQPTTQTSTKKSSCCTIM</sequence>
<name>A0A813YDE9_ADIRI</name>
<organism evidence="2 3">
    <name type="scientific">Adineta ricciae</name>
    <name type="common">Rotifer</name>
    <dbReference type="NCBI Taxonomy" id="249248"/>
    <lineage>
        <taxon>Eukaryota</taxon>
        <taxon>Metazoa</taxon>
        <taxon>Spiralia</taxon>
        <taxon>Gnathifera</taxon>
        <taxon>Rotifera</taxon>
        <taxon>Eurotatoria</taxon>
        <taxon>Bdelloidea</taxon>
        <taxon>Adinetida</taxon>
        <taxon>Adinetidae</taxon>
        <taxon>Adineta</taxon>
    </lineage>
</organism>
<evidence type="ECO:0000313" key="2">
    <source>
        <dbReference type="EMBL" id="CAF0882517.1"/>
    </source>
</evidence>
<dbReference type="Proteomes" id="UP000663828">
    <property type="component" value="Unassembled WGS sequence"/>
</dbReference>